<protein>
    <recommendedName>
        <fullName evidence="6">THAP-type domain-containing protein</fullName>
    </recommendedName>
</protein>
<organism evidence="7 8">
    <name type="scientific">Acanthoscelides obtectus</name>
    <name type="common">Bean weevil</name>
    <name type="synonym">Bruchus obtectus</name>
    <dbReference type="NCBI Taxonomy" id="200917"/>
    <lineage>
        <taxon>Eukaryota</taxon>
        <taxon>Metazoa</taxon>
        <taxon>Ecdysozoa</taxon>
        <taxon>Arthropoda</taxon>
        <taxon>Hexapoda</taxon>
        <taxon>Insecta</taxon>
        <taxon>Pterygota</taxon>
        <taxon>Neoptera</taxon>
        <taxon>Endopterygota</taxon>
        <taxon>Coleoptera</taxon>
        <taxon>Polyphaga</taxon>
        <taxon>Cucujiformia</taxon>
        <taxon>Chrysomeloidea</taxon>
        <taxon>Chrysomelidae</taxon>
        <taxon>Bruchinae</taxon>
        <taxon>Bruchini</taxon>
        <taxon>Acanthoscelides</taxon>
    </lineage>
</organism>
<dbReference type="SUPFAM" id="SSF57716">
    <property type="entry name" value="Glucocorticoid receptor-like (DNA-binding domain)"/>
    <property type="match status" value="1"/>
</dbReference>
<name>A0A9P0Q5K2_ACAOB</name>
<dbReference type="PROSITE" id="PS50950">
    <property type="entry name" value="ZF_THAP"/>
    <property type="match status" value="1"/>
</dbReference>
<dbReference type="GO" id="GO:0008270">
    <property type="term" value="F:zinc ion binding"/>
    <property type="evidence" value="ECO:0007669"/>
    <property type="project" value="UniProtKB-KW"/>
</dbReference>
<dbReference type="InterPro" id="IPR006612">
    <property type="entry name" value="THAP_Znf"/>
</dbReference>
<evidence type="ECO:0000256" key="5">
    <source>
        <dbReference type="PROSITE-ProRule" id="PRU00309"/>
    </source>
</evidence>
<dbReference type="Gene3D" id="6.20.210.20">
    <property type="entry name" value="THAP domain"/>
    <property type="match status" value="1"/>
</dbReference>
<keyword evidence="8" id="KW-1185">Reference proteome</keyword>
<evidence type="ECO:0000256" key="3">
    <source>
        <dbReference type="ARBA" id="ARBA00022833"/>
    </source>
</evidence>
<dbReference type="Proteomes" id="UP001152888">
    <property type="component" value="Unassembled WGS sequence"/>
</dbReference>
<dbReference type="AlphaFoldDB" id="A0A9P0Q5K2"/>
<dbReference type="GO" id="GO:0003677">
    <property type="term" value="F:DNA binding"/>
    <property type="evidence" value="ECO:0007669"/>
    <property type="project" value="UniProtKB-UniRule"/>
</dbReference>
<gene>
    <name evidence="7" type="ORF">ACAOBT_LOCUS32211</name>
</gene>
<dbReference type="EMBL" id="CAKOFQ010008078">
    <property type="protein sequence ID" value="CAH2011516.1"/>
    <property type="molecule type" value="Genomic_DNA"/>
</dbReference>
<reference evidence="7" key="1">
    <citation type="submission" date="2022-03" db="EMBL/GenBank/DDBJ databases">
        <authorList>
            <person name="Sayadi A."/>
        </authorList>
    </citation>
    <scope>NUCLEOTIDE SEQUENCE</scope>
</reference>
<evidence type="ECO:0000313" key="8">
    <source>
        <dbReference type="Proteomes" id="UP001152888"/>
    </source>
</evidence>
<keyword evidence="1" id="KW-0479">Metal-binding</keyword>
<dbReference type="InterPro" id="IPR038441">
    <property type="entry name" value="THAP_Znf_sf"/>
</dbReference>
<evidence type="ECO:0000256" key="1">
    <source>
        <dbReference type="ARBA" id="ARBA00022723"/>
    </source>
</evidence>
<dbReference type="Pfam" id="PF05485">
    <property type="entry name" value="THAP"/>
    <property type="match status" value="1"/>
</dbReference>
<evidence type="ECO:0000313" key="7">
    <source>
        <dbReference type="EMBL" id="CAH2011516.1"/>
    </source>
</evidence>
<comment type="caution">
    <text evidence="7">The sequence shown here is derived from an EMBL/GenBank/DDBJ whole genome shotgun (WGS) entry which is preliminary data.</text>
</comment>
<evidence type="ECO:0000256" key="2">
    <source>
        <dbReference type="ARBA" id="ARBA00022771"/>
    </source>
</evidence>
<sequence length="116" mass="13397">MSGFGVASSYYSCKYPCKNSCFHIVRKSACIYKNKVFHRFPKVEKTVAAWKAACKISPAHKVSNYYVCEDHFSMFDRKHPQDPSRRRYLTIPVSTNTVLNSNNSYPSQQGHVYFTI</sequence>
<keyword evidence="3" id="KW-0862">Zinc</keyword>
<keyword evidence="2 5" id="KW-0863">Zinc-finger</keyword>
<accession>A0A9P0Q5K2</accession>
<proteinExistence type="predicted"/>
<evidence type="ECO:0000256" key="4">
    <source>
        <dbReference type="ARBA" id="ARBA00023125"/>
    </source>
</evidence>
<feature type="domain" description="THAP-type" evidence="6">
    <location>
        <begin position="6"/>
        <end position="97"/>
    </location>
</feature>
<evidence type="ECO:0000259" key="6">
    <source>
        <dbReference type="PROSITE" id="PS50950"/>
    </source>
</evidence>
<keyword evidence="4 5" id="KW-0238">DNA-binding</keyword>